<name>Q5TLE5_DANRE</name>
<accession>B3DIG5</accession>
<dbReference type="EMBL" id="BX465210">
    <property type="status" value="NOT_ANNOTATED_CDS"/>
    <property type="molecule type" value="Genomic_DNA"/>
</dbReference>
<dbReference type="GeneID" id="553971"/>
<dbReference type="Proteomes" id="UP000000437">
    <property type="component" value="Chromosome 4"/>
</dbReference>
<reference evidence="6" key="6">
    <citation type="journal article" date="2010" name="Fish Shellfish Immunol.">
        <title>Using an improved Tol2 transposon system to produce transgenic zebrafish with epinecidin-1 which enhanced resistance to bacterial infection.</title>
        <authorList>
            <person name="Peng K.C."/>
            <person name="Pan C.Y."/>
            <person name="Chou H.N."/>
            <person name="Chen J.Y."/>
        </authorList>
    </citation>
    <scope>NUCLEOTIDE SEQUENCE</scope>
</reference>
<reference evidence="3" key="2">
    <citation type="submission" date="2004-11" db="EMBL/GenBank/DDBJ databases">
        <title>Cloning and analysis of interferon gamma genes in fish.</title>
        <authorList>
            <person name="Savan R."/>
            <person name="Igawa D."/>
            <person name="Sakai M."/>
        </authorList>
    </citation>
    <scope>NUCLEOTIDE SEQUENCE</scope>
</reference>
<dbReference type="RefSeq" id="NP_001018635.1">
    <property type="nucleotide sequence ID" value="NM_001020799.1"/>
</dbReference>
<reference evidence="6" key="15">
    <citation type="journal article" date="2020" name="Dev. Comp. Immunol.">
        <title>NLRC3-like 1 inhibits NOD1-RIPK2 pathway via targeting RIPK2.</title>
        <authorList>
            <person name="Fang H."/>
            <person name="Wu X.M."/>
            <person name="Hu Y.W."/>
            <person name="Song Y.J."/>
            <person name="Zhang J."/>
            <person name="Chang M.X."/>
        </authorList>
    </citation>
    <scope>NUCLEOTIDE SEQUENCE</scope>
</reference>
<gene>
    <name evidence="2 4 6 7" type="primary">il26</name>
    <name evidence="3" type="synonym">IL-26</name>
    <name evidence="6" type="synonym">zgc:194942</name>
</gene>
<reference evidence="6" key="16">
    <citation type="submission" date="2025-04" db="UniProtKB">
        <authorList>
            <consortium name="RefSeq"/>
        </authorList>
    </citation>
    <scope>IDENTIFICATION</scope>
</reference>
<evidence type="ECO:0000313" key="5">
    <source>
        <dbReference type="Proteomes" id="UP000000437"/>
    </source>
</evidence>
<dbReference type="Ensembl" id="ENSDART00000067154.6">
    <property type="protein sequence ID" value="ENSDARP00000067153.5"/>
    <property type="gene ID" value="ENSDARG00000045672.6"/>
</dbReference>
<proteinExistence type="evidence at transcript level"/>
<dbReference type="Bgee" id="ENSDARG00000045672">
    <property type="expression patterns" value="Expressed in granulocyte and 2 other cell types or tissues"/>
</dbReference>
<dbReference type="SMR" id="Q5TLE5"/>
<reference evidence="6" key="11">
    <citation type="journal article" date="2017" name="Sci. Bull.">
        <title>Loss of stat3 function leads to spine malformation and immune disorder in zebrafish.</title>
        <authorList>
            <person name="Xiong S."/>
            <person name="Wu J."/>
            <person name="Jing J."/>
            <person name="Huang P."/>
            <person name="Li Z."/>
            <person name="Mei J."/>
            <person name="Gui J.F."/>
        </authorList>
    </citation>
    <scope>NUCLEOTIDE SEQUENCE</scope>
</reference>
<sequence>MRILIPFTLCALLCWSEGHKQEECLKREIRLPMIREMLSMSQDIHKSLPRDNKPFHRILGKLKKCKELNVPDFKRVLEIYDEHVFEKMWDELPTQFIDYFKRLKGIMQNCATEGKPTQSRCAKEKLKKFEQTLMKLQPDGKTKALSEFHSVLLWISSGMDRRKTYKKIH</sequence>
<dbReference type="SUPFAM" id="SSF47266">
    <property type="entry name" value="4-helical cytokines"/>
    <property type="match status" value="1"/>
</dbReference>
<evidence type="ECO:0000313" key="4">
    <source>
        <dbReference type="Ensembl" id="ENSDARP00000067153"/>
    </source>
</evidence>
<reference evidence="4 5" key="10">
    <citation type="journal article" date="2013" name="Nature">
        <title>The zebrafish reference genome sequence and its relationship to the human genome.</title>
        <authorList>
            <consortium name="Genome Reference Consortium Zebrafish"/>
            <person name="Howe K."/>
            <person name="Clark M.D."/>
            <person name="Torroja C.F."/>
            <person name="Torrance J."/>
            <person name="Berthelot C."/>
            <person name="Muffato M."/>
            <person name="Collins J.E."/>
            <person name="Humphray S."/>
            <person name="McLaren K."/>
            <person name="Matthews L."/>
            <person name="McLaren S."/>
            <person name="Sealy I."/>
            <person name="Caccamo M."/>
            <person name="Churcher C."/>
            <person name="Scott C."/>
            <person name="Barrett J.C."/>
            <person name="Koch R."/>
            <person name="Rauch G.J."/>
            <person name="White S."/>
            <person name="Chow W."/>
            <person name="Kilian B."/>
            <person name="Quintais L.T."/>
            <person name="Guerra-Assuncao J.A."/>
            <person name="Zhou Y."/>
            <person name="Gu Y."/>
            <person name="Yen J."/>
            <person name="Vogel J.H."/>
            <person name="Eyre T."/>
            <person name="Redmond S."/>
            <person name="Banerjee R."/>
            <person name="Chi J."/>
            <person name="Fu B."/>
            <person name="Langley E."/>
            <person name="Maguire S.F."/>
            <person name="Laird G.K."/>
            <person name="Lloyd D."/>
            <person name="Kenyon E."/>
            <person name="Donaldson S."/>
            <person name="Sehra H."/>
            <person name="Almeida-King J."/>
            <person name="Loveland J."/>
            <person name="Trevanion S."/>
            <person name="Jones M."/>
            <person name="Quail M."/>
            <person name="Willey D."/>
            <person name="Hunt A."/>
            <person name="Burton J."/>
            <person name="Sims S."/>
            <person name="McLay K."/>
            <person name="Plumb B."/>
            <person name="Davis J."/>
            <person name="Clee C."/>
            <person name="Oliver K."/>
            <person name="Clark R."/>
            <person name="Riddle C."/>
            <person name="Elliot D."/>
            <person name="Eliott D."/>
            <person name="Threadgold G."/>
            <person name="Harden G."/>
            <person name="Ware D."/>
            <person name="Begum S."/>
            <person name="Mortimore B."/>
            <person name="Mortimer B."/>
            <person name="Kerry G."/>
            <person name="Heath P."/>
            <person name="Phillimore B."/>
            <person name="Tracey A."/>
            <person name="Corby N."/>
            <person name="Dunn M."/>
            <person name="Johnson C."/>
            <person name="Wood J."/>
            <person name="Clark S."/>
            <person name="Pelan S."/>
            <person name="Griffiths G."/>
            <person name="Smith M."/>
            <person name="Glithero R."/>
            <person name="Howden P."/>
            <person name="Barker N."/>
            <person name="Lloyd C."/>
            <person name="Stevens C."/>
            <person name="Harley J."/>
            <person name="Holt K."/>
            <person name="Panagiotidis G."/>
            <person name="Lovell J."/>
            <person name="Beasley H."/>
            <person name="Henderson C."/>
            <person name="Gordon D."/>
            <person name="Auger K."/>
            <person name="Wright D."/>
            <person name="Collins J."/>
            <person name="Raisen C."/>
            <person name="Dyer L."/>
            <person name="Leung K."/>
            <person name="Robertson L."/>
            <person name="Ambridge K."/>
            <person name="Leongamornlert D."/>
            <person name="McGuire S."/>
            <person name="Gilderthorp R."/>
            <person name="Griffiths C."/>
            <person name="Manthravadi D."/>
            <person name="Nichol S."/>
            <person name="Barker G."/>
            <person name="Whitehead S."/>
            <person name="Kay M."/>
            <person name="Brown J."/>
            <person name="Murnane C."/>
            <person name="Gray E."/>
            <person name="Humphries M."/>
            <person name="Sycamore N."/>
            <person name="Barker D."/>
            <person name="Saunders D."/>
            <person name="Wallis J."/>
            <person name="Babbage A."/>
            <person name="Hammond S."/>
            <person name="Mashreghi-Mohammadi M."/>
            <person name="Barr L."/>
            <person name="Martin S."/>
            <person name="Wray P."/>
            <person name="Ellington A."/>
            <person name="Matthews N."/>
            <person name="Ellwood M."/>
            <person name="Woodmansey R."/>
            <person name="Clark G."/>
            <person name="Cooper J."/>
            <person name="Cooper J."/>
            <person name="Tromans A."/>
            <person name="Grafham D."/>
            <person name="Skuce C."/>
            <person name="Pandian R."/>
            <person name="Andrews R."/>
            <person name="Harrison E."/>
            <person name="Kimberley A."/>
            <person name="Garnett J."/>
            <person name="Fosker N."/>
            <person name="Hall R."/>
            <person name="Garner P."/>
            <person name="Kelly D."/>
            <person name="Bird C."/>
            <person name="Palmer S."/>
            <person name="Gehring I."/>
            <person name="Berger A."/>
            <person name="Dooley C.M."/>
            <person name="Ersan-Urun Z."/>
            <person name="Eser C."/>
            <person name="Geiger H."/>
            <person name="Geisler M."/>
            <person name="Karotki L."/>
            <person name="Kirn A."/>
            <person name="Konantz J."/>
            <person name="Konantz M."/>
            <person name="Oberlander M."/>
            <person name="Rudolph-Geiger S."/>
            <person name="Teucke M."/>
            <person name="Lanz C."/>
            <person name="Raddatz G."/>
            <person name="Osoegawa K."/>
            <person name="Zhu B."/>
            <person name="Rapp A."/>
            <person name="Widaa S."/>
            <person name="Langford C."/>
            <person name="Yang F."/>
            <person name="Schuster S.C."/>
            <person name="Carter N.P."/>
            <person name="Harrow J."/>
            <person name="Ning Z."/>
            <person name="Herrero J."/>
            <person name="Searle S.M."/>
            <person name="Enright A."/>
            <person name="Geisler R."/>
            <person name="Plasterk R.H."/>
            <person name="Lee C."/>
            <person name="Westerfield M."/>
            <person name="de Jong P.J."/>
            <person name="Zon L.I."/>
            <person name="Postlethwait J.H."/>
            <person name="Nusslein-Volhard C."/>
            <person name="Hubbard T.J."/>
            <person name="Roest Crollius H."/>
            <person name="Rogers J."/>
            <person name="Stemple D.L."/>
        </authorList>
    </citation>
    <scope>NUCLEOTIDE SEQUENCE [LARGE SCALE GENOMIC DNA]</scope>
    <source>
        <strain evidence="4">Tuebingen</strain>
    </source>
</reference>
<dbReference type="AlphaFoldDB" id="Q5TLE5"/>
<evidence type="ECO:0000313" key="6">
    <source>
        <dbReference type="RefSeq" id="NP_001018635.1"/>
    </source>
</evidence>
<dbReference type="ZFIN" id="ZDB-GENE-060209-4">
    <property type="gene designation" value="il26"/>
</dbReference>
<protein>
    <submittedName>
        <fullName evidence="2 4">Interleukin 26</fullName>
    </submittedName>
    <submittedName>
        <fullName evidence="6">Interleukin-26 precursor</fullName>
    </submittedName>
</protein>
<dbReference type="OrthoDB" id="8614787at2759"/>
<keyword evidence="1 6" id="KW-0732">Signal</keyword>
<reference evidence="4" key="9">
    <citation type="submission" date="2012-02" db="UniProtKB">
        <authorList>
            <consortium name="Ensembl"/>
        </authorList>
    </citation>
    <scope>IDENTIFICATION</scope>
    <source>
        <strain evidence="4">Tuebingen</strain>
    </source>
</reference>
<dbReference type="CTD" id="55801"/>
<dbReference type="EMBL" id="BC163119">
    <property type="protein sequence ID" value="AAI63119.1"/>
    <property type="molecule type" value="mRNA"/>
</dbReference>
<dbReference type="PaxDb" id="7955-ENSDARP00000067153"/>
<reference evidence="6" key="8">
    <citation type="journal article" date="2011" name="Fish Shellfish Immunol.">
        <title>Activation of cytokine expression occurs through the TNFalpha/NF-kappaB-mediated pathway in birnavirus-infected cells.</title>
        <authorList>
            <person name="Wang W.L."/>
            <person name="Liu W."/>
            <person name="Gong H.Y."/>
            <person name="Hong J.R."/>
            <person name="Lin C.C."/>
            <person name="Wu J.L."/>
        </authorList>
    </citation>
    <scope>NUCLEOTIDE SEQUENCE</scope>
</reference>
<dbReference type="HOGENOM" id="CLU_1577956_0_0_1"/>
<organism evidence="2">
    <name type="scientific">Danio rerio</name>
    <name type="common">Zebrafish</name>
    <name type="synonym">Brachydanio rerio</name>
    <dbReference type="NCBI Taxonomy" id="7955"/>
    <lineage>
        <taxon>Eukaryota</taxon>
        <taxon>Metazoa</taxon>
        <taxon>Chordata</taxon>
        <taxon>Craniata</taxon>
        <taxon>Vertebrata</taxon>
        <taxon>Euteleostomi</taxon>
        <taxon>Actinopterygii</taxon>
        <taxon>Neopterygii</taxon>
        <taxon>Teleostei</taxon>
        <taxon>Ostariophysi</taxon>
        <taxon>Cypriniformes</taxon>
        <taxon>Danionidae</taxon>
        <taxon>Danioninae</taxon>
        <taxon>Danio</taxon>
    </lineage>
</organism>
<evidence type="ECO:0000313" key="3">
    <source>
        <dbReference type="EMBL" id="BAD72866.1"/>
    </source>
</evidence>
<feature type="signal peptide" evidence="1">
    <location>
        <begin position="1"/>
        <end position="18"/>
    </location>
</feature>
<reference evidence="6" key="3">
    <citation type="journal article" date="2006" name="Mol. Immunol.">
        <title>An unexpected discovery of two interferon gamma-like genes along with interleukin (IL)-22 and -26 from teleost: IL-22 and -26 genes have been described for the first time outside mammals.</title>
        <authorList>
            <person name="Igawa D."/>
            <person name="Sakai M."/>
            <person name="Savan R."/>
        </authorList>
    </citation>
    <scope>NUCLEOTIDE SEQUENCE</scope>
</reference>
<reference evidence="2" key="5">
    <citation type="submission" date="2008-04" db="EMBL/GenBank/DDBJ databases">
        <authorList>
            <consortium name="NIH - Zebrafish Gene Collection (ZGC) project"/>
        </authorList>
    </citation>
    <scope>NUCLEOTIDE SEQUENCE [LARGE SCALE MRNA]</scope>
</reference>
<dbReference type="STRING" id="7955.ENSDARP00000067153"/>
<reference evidence="6" key="12">
    <citation type="journal article" date="2018" name="Fish Shellfish Immunol.">
        <title>Transgenic expression of tilapia piscidin 3 (TP3) in zebrafish confers resistance to Streptococcus agalactiae.</title>
        <authorList>
            <person name="Su B.C."/>
            <person name="Lai Y.W."/>
            <person name="Chen J.Y."/>
            <person name="Pan C.Y."/>
        </authorList>
    </citation>
    <scope>NUCLEOTIDE SEQUENCE</scope>
</reference>
<reference evidence="6" key="7">
    <citation type="journal article" date="2010" name="Fish Shellfish Immunol.">
        <title>Tilapia hepcidin (TH)2-3 as a transgene in transgenic fish enhances resistance to Vibrio vulnificus infection and causes variations in immune-related genes after infection by different bacterial species.</title>
        <authorList>
            <person name="Hsieh J.C."/>
            <person name="Pan C.Y."/>
            <person name="Chen J.Y."/>
        </authorList>
    </citation>
    <scope>NUCLEOTIDE SEQUENCE</scope>
</reference>
<keyword evidence="5" id="KW-1185">Reference proteome</keyword>
<dbReference type="KEGG" id="dre:553971"/>
<dbReference type="GeneTree" id="ENSGT00940000178824"/>
<dbReference type="OMA" id="VERCKDH"/>
<reference evidence="6" key="4">
    <citation type="journal article" date="2007" name="Genome Biol.">
        <title>Conservation and divergence of gene families encoding components of innate immune response systems in zebrafish.</title>
        <authorList>
            <person name="Stein C."/>
            <person name="Caccamo M."/>
            <person name="Laird G."/>
            <person name="Leptin M."/>
        </authorList>
    </citation>
    <scope>NUCLEOTIDE SEQUENCE</scope>
</reference>
<reference evidence="6" key="14">
    <citation type="journal article" date="2019" name="Dev. Comp. Immunol.">
        <title>Histone H2A cooperates with RIP2 to induce the expression of antibacterial genes and MHC related genes.</title>
        <authorList>
            <person name="Wu X.M."/>
            <person name="Cao L."/>
            <person name="Nie P."/>
            <person name="Chang M.X."/>
        </authorList>
    </citation>
    <scope>NUCLEOTIDE SEQUENCE</scope>
</reference>
<evidence type="ECO:0000256" key="1">
    <source>
        <dbReference type="SAM" id="SignalP"/>
    </source>
</evidence>
<dbReference type="Gene3D" id="1.20.1250.10">
    <property type="match status" value="1"/>
</dbReference>
<dbReference type="AGR" id="ZFIN:ZDB-GENE-060209-4"/>
<accession>Q5TLE5</accession>
<dbReference type="EMBL" id="AB194273">
    <property type="protein sequence ID" value="BAD72866.1"/>
    <property type="molecule type" value="Genomic_DNA"/>
</dbReference>
<reference evidence="3" key="1">
    <citation type="submission" date="2004-11" db="EMBL/GenBank/DDBJ databases">
        <title>Cloning and analysis of IL-10 gene family in fish.</title>
        <authorList>
            <person name="Savan R."/>
            <person name="Igawa D."/>
            <person name="Sakai M."/>
        </authorList>
    </citation>
    <scope>NUCLEOTIDE SEQUENCE</scope>
</reference>
<dbReference type="InterPro" id="IPR009079">
    <property type="entry name" value="4_helix_cytokine-like_core"/>
</dbReference>
<evidence type="ECO:0000313" key="2">
    <source>
        <dbReference type="EMBL" id="AAI63119.1"/>
    </source>
</evidence>
<evidence type="ECO:0000313" key="7">
    <source>
        <dbReference type="ZFIN" id="ZDB-GENE-060209-4"/>
    </source>
</evidence>
<feature type="chain" id="PRO_5035034281" evidence="1 6">
    <location>
        <begin position="19"/>
        <end position="169"/>
    </location>
</feature>
<reference evidence="6" key="13">
    <citation type="journal article" date="2018" name="Fish Shellfish Immunol.">
        <title>A potent tilapia secreted granulin peptide enhances the survival of transgenic zebrafish infected by Vibrio vulnificus via modulation of innate immunity.</title>
        <authorList>
            <person name="Wu S.H."/>
            <person name="Lin H.J."/>
            <person name="Lin W.F."/>
            <person name="Wu J.L."/>
            <person name="Gong H.Y."/>
        </authorList>
    </citation>
    <scope>NUCLEOTIDE SEQUENCE</scope>
</reference>